<dbReference type="EMBL" id="CM055102">
    <property type="protein sequence ID" value="KAJ7538131.1"/>
    <property type="molecule type" value="Genomic_DNA"/>
</dbReference>
<sequence length="343" mass="36968">MPSAALHLLSHPPALRSAFRLFSPSPPPPPSFPVHCSSHLHPAFLPLARALGGAKHWLWRPLVVGSGSAEDGRRPGGLGERSEGWQSKQMATGNSNTSRPALRFQWSPPRSAGLHMRATGGVAGDGDGRNGDGGRSGGGGGGGSGNTGSSDGESEHYGFFAWYLKMLERHPVKTKALTSALLNFLGDLFCQLIVEKSDTINLKRISMITVIGLLLVGPTLHFWYLALSKIVITGGSKGAGMRLLLDQFIFAPVFIAVFFASLLTLEGRPSDIAPKLQQDWRSAVITNWKIWIPFQFLNFLIVPQQLQVGAANIIALAWNVYLSFATHTGVAHPVPKESESHED</sequence>
<gene>
    <name evidence="1" type="ORF">O6H91_11G035400</name>
</gene>
<reference evidence="2" key="1">
    <citation type="journal article" date="2024" name="Proc. Natl. Acad. Sci. U.S.A.">
        <title>Extraordinary preservation of gene collinearity over three hundred million years revealed in homosporous lycophytes.</title>
        <authorList>
            <person name="Li C."/>
            <person name="Wickell D."/>
            <person name="Kuo L.Y."/>
            <person name="Chen X."/>
            <person name="Nie B."/>
            <person name="Liao X."/>
            <person name="Peng D."/>
            <person name="Ji J."/>
            <person name="Jenkins J."/>
            <person name="Williams M."/>
            <person name="Shu S."/>
            <person name="Plott C."/>
            <person name="Barry K."/>
            <person name="Rajasekar S."/>
            <person name="Grimwood J."/>
            <person name="Han X."/>
            <person name="Sun S."/>
            <person name="Hou Z."/>
            <person name="He W."/>
            <person name="Dai G."/>
            <person name="Sun C."/>
            <person name="Schmutz J."/>
            <person name="Leebens-Mack J.H."/>
            <person name="Li F.W."/>
            <person name="Wang L."/>
        </authorList>
    </citation>
    <scope>NUCLEOTIDE SEQUENCE [LARGE SCALE GENOMIC DNA]</scope>
    <source>
        <strain evidence="2">cv. PW_Plant_1</strain>
    </source>
</reference>
<accession>A0ACC2C7Z8</accession>
<dbReference type="Proteomes" id="UP001162992">
    <property type="component" value="Chromosome 11"/>
</dbReference>
<name>A0ACC2C7Z8_DIPCM</name>
<keyword evidence="2" id="KW-1185">Reference proteome</keyword>
<proteinExistence type="predicted"/>
<evidence type="ECO:0000313" key="2">
    <source>
        <dbReference type="Proteomes" id="UP001162992"/>
    </source>
</evidence>
<protein>
    <submittedName>
        <fullName evidence="1">Uncharacterized protein</fullName>
    </submittedName>
</protein>
<evidence type="ECO:0000313" key="1">
    <source>
        <dbReference type="EMBL" id="KAJ7538131.1"/>
    </source>
</evidence>
<organism evidence="1 2">
    <name type="scientific">Diphasiastrum complanatum</name>
    <name type="common">Issler's clubmoss</name>
    <name type="synonym">Lycopodium complanatum</name>
    <dbReference type="NCBI Taxonomy" id="34168"/>
    <lineage>
        <taxon>Eukaryota</taxon>
        <taxon>Viridiplantae</taxon>
        <taxon>Streptophyta</taxon>
        <taxon>Embryophyta</taxon>
        <taxon>Tracheophyta</taxon>
        <taxon>Lycopodiopsida</taxon>
        <taxon>Lycopodiales</taxon>
        <taxon>Lycopodiaceae</taxon>
        <taxon>Lycopodioideae</taxon>
        <taxon>Diphasiastrum</taxon>
    </lineage>
</organism>
<comment type="caution">
    <text evidence="1">The sequence shown here is derived from an EMBL/GenBank/DDBJ whole genome shotgun (WGS) entry which is preliminary data.</text>
</comment>